<feature type="region of interest" description="Disordered" evidence="1">
    <location>
        <begin position="1"/>
        <end position="30"/>
    </location>
</feature>
<proteinExistence type="predicted"/>
<dbReference type="EMBL" id="AWGJ01000006">
    <property type="protein sequence ID" value="ODN79018.1"/>
    <property type="molecule type" value="Genomic_DNA"/>
</dbReference>
<feature type="compositionally biased region" description="Basic and acidic residues" evidence="1">
    <location>
        <begin position="62"/>
        <end position="74"/>
    </location>
</feature>
<dbReference type="AlphaFoldDB" id="A0A1E3HRM4"/>
<dbReference type="GeneID" id="30155833"/>
<comment type="caution">
    <text evidence="2">The sequence shown here is derived from an EMBL/GenBank/DDBJ whole genome shotgun (WGS) entry which is preliminary data.</text>
</comment>
<organism evidence="2 3">
    <name type="scientific">Cryptococcus amylolentus CBS 6039</name>
    <dbReference type="NCBI Taxonomy" id="1295533"/>
    <lineage>
        <taxon>Eukaryota</taxon>
        <taxon>Fungi</taxon>
        <taxon>Dikarya</taxon>
        <taxon>Basidiomycota</taxon>
        <taxon>Agaricomycotina</taxon>
        <taxon>Tremellomycetes</taxon>
        <taxon>Tremellales</taxon>
        <taxon>Cryptococcaceae</taxon>
        <taxon>Cryptococcus</taxon>
    </lineage>
</organism>
<evidence type="ECO:0000313" key="2">
    <source>
        <dbReference type="EMBL" id="ODN79018.1"/>
    </source>
</evidence>
<keyword evidence="3" id="KW-1185">Reference proteome</keyword>
<sequence length="127" mass="14354">MNLRERQRAHREKKRELQSKINELSGQSQNYNFTKLRAISIKELQKQLESLQSHGQQPGEGGSRDSTMEGRDTEGGEEVEGEEGEGEGDDDDEGKRFDGDHMAWEGLQNDLDDMFPPSCFQEGNALP</sequence>
<dbReference type="RefSeq" id="XP_018994064.1">
    <property type="nucleotide sequence ID" value="XM_019138627.1"/>
</dbReference>
<evidence type="ECO:0000313" key="3">
    <source>
        <dbReference type="Proteomes" id="UP000094065"/>
    </source>
</evidence>
<evidence type="ECO:0000256" key="1">
    <source>
        <dbReference type="SAM" id="MobiDB-lite"/>
    </source>
</evidence>
<protein>
    <submittedName>
        <fullName evidence="2">Uncharacterized protein</fullName>
    </submittedName>
</protein>
<name>A0A1E3HRM4_9TREE</name>
<accession>A0A1E3HRM4</accession>
<gene>
    <name evidence="2" type="ORF">L202_04524</name>
</gene>
<feature type="compositionally biased region" description="Basic and acidic residues" evidence="1">
    <location>
        <begin position="93"/>
        <end position="103"/>
    </location>
</feature>
<dbReference type="Proteomes" id="UP000094065">
    <property type="component" value="Unassembled WGS sequence"/>
</dbReference>
<feature type="compositionally biased region" description="Polar residues" evidence="1">
    <location>
        <begin position="19"/>
        <end position="30"/>
    </location>
</feature>
<reference evidence="2 3" key="1">
    <citation type="submission" date="2016-06" db="EMBL/GenBank/DDBJ databases">
        <title>Evolution of pathogenesis and genome organization in the Tremellales.</title>
        <authorList>
            <person name="Cuomo C."/>
            <person name="Litvintseva A."/>
            <person name="Heitman J."/>
            <person name="Chen Y."/>
            <person name="Sun S."/>
            <person name="Springer D."/>
            <person name="Dromer F."/>
            <person name="Young S."/>
            <person name="Zeng Q."/>
            <person name="Chapman S."/>
            <person name="Gujja S."/>
            <person name="Saif S."/>
            <person name="Birren B."/>
        </authorList>
    </citation>
    <scope>NUCLEOTIDE SEQUENCE [LARGE SCALE GENOMIC DNA]</scope>
    <source>
        <strain evidence="2 3">CBS 6039</strain>
    </source>
</reference>
<feature type="region of interest" description="Disordered" evidence="1">
    <location>
        <begin position="47"/>
        <end position="127"/>
    </location>
</feature>
<feature type="compositionally biased region" description="Acidic residues" evidence="1">
    <location>
        <begin position="75"/>
        <end position="92"/>
    </location>
</feature>
<feature type="compositionally biased region" description="Polar residues" evidence="1">
    <location>
        <begin position="47"/>
        <end position="56"/>
    </location>
</feature>